<evidence type="ECO:0000256" key="1">
    <source>
        <dbReference type="SAM" id="MobiDB-lite"/>
    </source>
</evidence>
<comment type="caution">
    <text evidence="2">The sequence shown here is derived from an EMBL/GenBank/DDBJ whole genome shotgun (WGS) entry which is preliminary data.</text>
</comment>
<dbReference type="Proteomes" id="UP000712281">
    <property type="component" value="Unassembled WGS sequence"/>
</dbReference>
<organism evidence="2 3">
    <name type="scientific">Brassica cretica</name>
    <name type="common">Mustard</name>
    <dbReference type="NCBI Taxonomy" id="69181"/>
    <lineage>
        <taxon>Eukaryota</taxon>
        <taxon>Viridiplantae</taxon>
        <taxon>Streptophyta</taxon>
        <taxon>Embryophyta</taxon>
        <taxon>Tracheophyta</taxon>
        <taxon>Spermatophyta</taxon>
        <taxon>Magnoliopsida</taxon>
        <taxon>eudicotyledons</taxon>
        <taxon>Gunneridae</taxon>
        <taxon>Pentapetalae</taxon>
        <taxon>rosids</taxon>
        <taxon>malvids</taxon>
        <taxon>Brassicales</taxon>
        <taxon>Brassicaceae</taxon>
        <taxon>Brassiceae</taxon>
        <taxon>Brassica</taxon>
    </lineage>
</organism>
<proteinExistence type="predicted"/>
<sequence length="68" mass="8171">MKNSSFSHEREKTTLEEAPMQMSSNRFHTANLSSWDQRRRVLLWRFTICREEEDLEEKKGDDAIELLL</sequence>
<dbReference type="AlphaFoldDB" id="A0A8S9FXZ4"/>
<name>A0A8S9FXZ4_BRACR</name>
<gene>
    <name evidence="2" type="ORF">F2Q68_00019761</name>
</gene>
<accession>A0A8S9FXZ4</accession>
<protein>
    <submittedName>
        <fullName evidence="2">Uncharacterized protein</fullName>
    </submittedName>
</protein>
<reference evidence="2" key="1">
    <citation type="submission" date="2019-12" db="EMBL/GenBank/DDBJ databases">
        <title>Genome sequencing and annotation of Brassica cretica.</title>
        <authorList>
            <person name="Studholme D.J."/>
            <person name="Sarris P.F."/>
        </authorList>
    </citation>
    <scope>NUCLEOTIDE SEQUENCE</scope>
    <source>
        <strain evidence="2">PFS-001/15</strain>
        <tissue evidence="2">Leaf</tissue>
    </source>
</reference>
<evidence type="ECO:0000313" key="3">
    <source>
        <dbReference type="Proteomes" id="UP000712281"/>
    </source>
</evidence>
<feature type="region of interest" description="Disordered" evidence="1">
    <location>
        <begin position="1"/>
        <end position="22"/>
    </location>
</feature>
<evidence type="ECO:0000313" key="2">
    <source>
        <dbReference type="EMBL" id="KAF2538560.1"/>
    </source>
</evidence>
<dbReference type="EMBL" id="QGKW02002228">
    <property type="protein sequence ID" value="KAF2538560.1"/>
    <property type="molecule type" value="Genomic_DNA"/>
</dbReference>